<evidence type="ECO:0000313" key="2">
    <source>
        <dbReference type="Proteomes" id="UP000070255"/>
    </source>
</evidence>
<comment type="caution">
    <text evidence="1">The sequence shown here is derived from an EMBL/GenBank/DDBJ whole genome shotgun (WGS) entry which is preliminary data.</text>
</comment>
<proteinExistence type="predicted"/>
<organism evidence="1 2">
    <name type="scientific">Burkholderia savannae</name>
    <dbReference type="NCBI Taxonomy" id="1637837"/>
    <lineage>
        <taxon>Bacteria</taxon>
        <taxon>Pseudomonadati</taxon>
        <taxon>Pseudomonadota</taxon>
        <taxon>Betaproteobacteria</taxon>
        <taxon>Burkholderiales</taxon>
        <taxon>Burkholderiaceae</taxon>
        <taxon>Burkholderia</taxon>
        <taxon>pseudomallei group</taxon>
    </lineage>
</organism>
<keyword evidence="2" id="KW-1185">Reference proteome</keyword>
<reference evidence="1 2" key="1">
    <citation type="submission" date="2015-11" db="EMBL/GenBank/DDBJ databases">
        <authorList>
            <person name="Sahl J."/>
            <person name="Wagner D."/>
            <person name="Keim P."/>
        </authorList>
    </citation>
    <scope>NUCLEOTIDE SEQUENCE [LARGE SCALE GENOMIC DNA]</scope>
    <source>
        <strain evidence="1 2">BDU18</strain>
    </source>
</reference>
<evidence type="ECO:0000313" key="1">
    <source>
        <dbReference type="EMBL" id="KWZ44436.1"/>
    </source>
</evidence>
<accession>A0ABR5THG4</accession>
<dbReference type="EMBL" id="LNJQ01000001">
    <property type="protein sequence ID" value="KWZ44436.1"/>
    <property type="molecule type" value="Genomic_DNA"/>
</dbReference>
<gene>
    <name evidence="1" type="ORF">WS72_17335</name>
</gene>
<name>A0ABR5THG4_9BURK</name>
<dbReference type="Proteomes" id="UP000070255">
    <property type="component" value="Unassembled WGS sequence"/>
</dbReference>
<protein>
    <submittedName>
        <fullName evidence="1">Uncharacterized protein</fullName>
    </submittedName>
</protein>
<sequence length="61" mass="6820">MIGLDRISIRAGARIARRAFSHRCITSHDETIEDIDAAHESQRGEVLAVDTVTLPRCIDFL</sequence>